<feature type="domain" description="DUF6604" evidence="2">
    <location>
        <begin position="105"/>
        <end position="157"/>
    </location>
</feature>
<evidence type="ECO:0000313" key="3">
    <source>
        <dbReference type="EMBL" id="EPE28791.1"/>
    </source>
</evidence>
<name>S3DA13_GLAL2</name>
<feature type="compositionally biased region" description="Basic residues" evidence="1">
    <location>
        <begin position="546"/>
        <end position="556"/>
    </location>
</feature>
<feature type="compositionally biased region" description="Basic residues" evidence="1">
    <location>
        <begin position="54"/>
        <end position="82"/>
    </location>
</feature>
<dbReference type="eggNOG" id="ENOG502RZSK">
    <property type="taxonomic scope" value="Eukaryota"/>
</dbReference>
<dbReference type="EMBL" id="KE145368">
    <property type="protein sequence ID" value="EPE28791.1"/>
    <property type="molecule type" value="Genomic_DNA"/>
</dbReference>
<dbReference type="HOGENOM" id="CLU_008976_0_0_1"/>
<dbReference type="KEGG" id="glz:GLAREA_09912"/>
<evidence type="ECO:0000256" key="1">
    <source>
        <dbReference type="SAM" id="MobiDB-lite"/>
    </source>
</evidence>
<gene>
    <name evidence="3" type="ORF">GLAREA_09912</name>
</gene>
<dbReference type="Pfam" id="PF20253">
    <property type="entry name" value="DUF6604"/>
    <property type="match status" value="1"/>
</dbReference>
<dbReference type="PANTHER" id="PTHR38795:SF1">
    <property type="entry name" value="DUF6604 DOMAIN-CONTAINING PROTEIN"/>
    <property type="match status" value="1"/>
</dbReference>
<evidence type="ECO:0000259" key="2">
    <source>
        <dbReference type="Pfam" id="PF20253"/>
    </source>
</evidence>
<sequence length="654" mass="75148">MKSSIVPSTYQTYKAGTQKVLYWLYENALTCGYVPSPNRDEYSTEEEEKDQPDRRKKHKPKPKAKKGKGSKAKGSGKAKSKKSGTSSESSEIFLPVKEYLVLAEAIYCFFEDFNIVREHVKDTWKTYHQGGSVDLTTAALSTNTAFKILKRSEEELMAELREPVPGRLFEGLIGYNEIQGILYTATAFARGMNEDNKKRPEDHYNYALWDIADWTGLSVFRLLSSYLEHVQPNQLTVSPPGIYGKLNLKQVVLEPHEKFIQDKILLHELFLPEIMLIRQIKRKESDLGVKFPAEDELTAGILESARTKIIPIWLVLAVQIHLDIHYILLEDTARPHAELTAATRRAVVTVAVYQSFSEDMHLARWPKSRDDAIDYFFGLKLVNTWGSLPMTLHLYNACLSEGFLRKPWLDLECLINYNTAKRIFVGDRPRTRQDYLKRYLLALGTSVSNFAPNQRNQRDNFKLAARKSGPRQLLKESRMANVYINRYFRYWGTRGDSNEHSSTTLAAIEDLLAKIAAHPDANESNDNEEKSTMNHEPKATRISNHPNRKIPSKPARRHKLTAVKLLQALESVMLEETFASKVNYFSLHMRCFRLFRTIQSEMEPTLTKYSMFVEEDSQLPILVGYIFRVVFSGDKEFEMIPKEYQSSEKGSEIL</sequence>
<feature type="region of interest" description="Disordered" evidence="1">
    <location>
        <begin position="35"/>
        <end position="86"/>
    </location>
</feature>
<dbReference type="RefSeq" id="XP_008084699.1">
    <property type="nucleotide sequence ID" value="XM_008086508.1"/>
</dbReference>
<dbReference type="Proteomes" id="UP000016922">
    <property type="component" value="Unassembled WGS sequence"/>
</dbReference>
<accession>S3DA13</accession>
<dbReference type="AlphaFoldDB" id="S3DA13"/>
<organism evidence="3 4">
    <name type="scientific">Glarea lozoyensis (strain ATCC 20868 / MF5171)</name>
    <dbReference type="NCBI Taxonomy" id="1116229"/>
    <lineage>
        <taxon>Eukaryota</taxon>
        <taxon>Fungi</taxon>
        <taxon>Dikarya</taxon>
        <taxon>Ascomycota</taxon>
        <taxon>Pezizomycotina</taxon>
        <taxon>Leotiomycetes</taxon>
        <taxon>Helotiales</taxon>
        <taxon>Helotiaceae</taxon>
        <taxon>Glarea</taxon>
    </lineage>
</organism>
<protein>
    <recommendedName>
        <fullName evidence="2">DUF6604 domain-containing protein</fullName>
    </recommendedName>
</protein>
<evidence type="ECO:0000313" key="4">
    <source>
        <dbReference type="Proteomes" id="UP000016922"/>
    </source>
</evidence>
<feature type="region of interest" description="Disordered" evidence="1">
    <location>
        <begin position="520"/>
        <end position="556"/>
    </location>
</feature>
<dbReference type="PANTHER" id="PTHR38795">
    <property type="entry name" value="DUF6604 DOMAIN-CONTAINING PROTEIN"/>
    <property type="match status" value="1"/>
</dbReference>
<feature type="compositionally biased region" description="Basic and acidic residues" evidence="1">
    <location>
        <begin position="527"/>
        <end position="539"/>
    </location>
</feature>
<dbReference type="GeneID" id="19468959"/>
<reference evidence="3 4" key="1">
    <citation type="journal article" date="2013" name="BMC Genomics">
        <title>Genomics-driven discovery of the pneumocandin biosynthetic gene cluster in the fungus Glarea lozoyensis.</title>
        <authorList>
            <person name="Chen L."/>
            <person name="Yue Q."/>
            <person name="Zhang X."/>
            <person name="Xiang M."/>
            <person name="Wang C."/>
            <person name="Li S."/>
            <person name="Che Y."/>
            <person name="Ortiz-Lopez F.J."/>
            <person name="Bills G.F."/>
            <person name="Liu X."/>
            <person name="An Z."/>
        </authorList>
    </citation>
    <scope>NUCLEOTIDE SEQUENCE [LARGE SCALE GENOMIC DNA]</scope>
    <source>
        <strain evidence="4">ATCC 20868 / MF5171</strain>
    </source>
</reference>
<dbReference type="OrthoDB" id="5238236at2759"/>
<proteinExistence type="predicted"/>
<dbReference type="InterPro" id="IPR046539">
    <property type="entry name" value="DUF6604"/>
</dbReference>
<keyword evidence="4" id="KW-1185">Reference proteome</keyword>